<dbReference type="InterPro" id="IPR044785">
    <property type="entry name" value="RopGAP1-5"/>
</dbReference>
<evidence type="ECO:0000259" key="4">
    <source>
        <dbReference type="PROSITE" id="PS50238"/>
    </source>
</evidence>
<dbReference type="SMART" id="SM00285">
    <property type="entry name" value="PBD"/>
    <property type="match status" value="1"/>
</dbReference>
<dbReference type="RefSeq" id="XP_008779835.2">
    <property type="nucleotide sequence ID" value="XM_008781613.4"/>
</dbReference>
<dbReference type="OrthoDB" id="185175at2759"/>
<dbReference type="PROSITE" id="PS50238">
    <property type="entry name" value="RHOGAP"/>
    <property type="match status" value="1"/>
</dbReference>
<name>A0A8B7BKS8_PHODC</name>
<dbReference type="AlphaFoldDB" id="A0A8B7BKS8"/>
<dbReference type="InterPro" id="IPR000198">
    <property type="entry name" value="RhoGAP_dom"/>
</dbReference>
<keyword evidence="1" id="KW-0343">GTPase activation</keyword>
<dbReference type="Gene3D" id="3.90.810.10">
    <property type="entry name" value="CRIB domain"/>
    <property type="match status" value="1"/>
</dbReference>
<dbReference type="KEGG" id="pda:103699590"/>
<feature type="region of interest" description="Disordered" evidence="2">
    <location>
        <begin position="13"/>
        <end position="56"/>
    </location>
</feature>
<dbReference type="Proteomes" id="UP000228380">
    <property type="component" value="Unplaced"/>
</dbReference>
<dbReference type="PANTHER" id="PTHR23177:SF74">
    <property type="entry name" value="RHO GTPASE-ACTIVATING PROTEIN 3"/>
    <property type="match status" value="1"/>
</dbReference>
<feature type="compositionally biased region" description="Gly residues" evidence="2">
    <location>
        <begin position="41"/>
        <end position="56"/>
    </location>
</feature>
<proteinExistence type="predicted"/>
<dbReference type="PANTHER" id="PTHR23177">
    <property type="entry name" value="MKIAA1688 PROTEIN"/>
    <property type="match status" value="1"/>
</dbReference>
<dbReference type="GO" id="GO:0007165">
    <property type="term" value="P:signal transduction"/>
    <property type="evidence" value="ECO:0007669"/>
    <property type="project" value="InterPro"/>
</dbReference>
<dbReference type="InterPro" id="IPR036936">
    <property type="entry name" value="CRIB_dom_sf"/>
</dbReference>
<protein>
    <submittedName>
        <fullName evidence="6">Rho GTPase-activating protein 3-like</fullName>
    </submittedName>
</protein>
<dbReference type="PROSITE" id="PS50108">
    <property type="entry name" value="CRIB"/>
    <property type="match status" value="1"/>
</dbReference>
<dbReference type="InterPro" id="IPR000095">
    <property type="entry name" value="CRIB_dom"/>
</dbReference>
<evidence type="ECO:0000313" key="6">
    <source>
        <dbReference type="RefSeq" id="XP_008779835.2"/>
    </source>
</evidence>
<accession>A0A8B7BKS8</accession>
<organism evidence="5 6">
    <name type="scientific">Phoenix dactylifera</name>
    <name type="common">Date palm</name>
    <dbReference type="NCBI Taxonomy" id="42345"/>
    <lineage>
        <taxon>Eukaryota</taxon>
        <taxon>Viridiplantae</taxon>
        <taxon>Streptophyta</taxon>
        <taxon>Embryophyta</taxon>
        <taxon>Tracheophyta</taxon>
        <taxon>Spermatophyta</taxon>
        <taxon>Magnoliopsida</taxon>
        <taxon>Liliopsida</taxon>
        <taxon>Arecaceae</taxon>
        <taxon>Coryphoideae</taxon>
        <taxon>Phoeniceae</taxon>
        <taxon>Phoenix</taxon>
    </lineage>
</organism>
<feature type="domain" description="CRIB" evidence="3">
    <location>
        <begin position="96"/>
        <end position="109"/>
    </location>
</feature>
<dbReference type="Pfam" id="PF00620">
    <property type="entry name" value="RhoGAP"/>
    <property type="match status" value="1"/>
</dbReference>
<evidence type="ECO:0000313" key="5">
    <source>
        <dbReference type="Proteomes" id="UP000228380"/>
    </source>
</evidence>
<dbReference type="FunFam" id="1.10.555.10:FF:000046">
    <property type="entry name" value="Rho GTPase-activating protein 5"/>
    <property type="match status" value="1"/>
</dbReference>
<evidence type="ECO:0000259" key="3">
    <source>
        <dbReference type="PROSITE" id="PS50108"/>
    </source>
</evidence>
<dbReference type="CDD" id="cd00132">
    <property type="entry name" value="CRIB"/>
    <property type="match status" value="1"/>
</dbReference>
<gene>
    <name evidence="6" type="primary">LOC103699590</name>
</gene>
<evidence type="ECO:0000256" key="1">
    <source>
        <dbReference type="ARBA" id="ARBA00022468"/>
    </source>
</evidence>
<dbReference type="SUPFAM" id="SSF48350">
    <property type="entry name" value="GTPase activation domain, GAP"/>
    <property type="match status" value="1"/>
</dbReference>
<dbReference type="SMART" id="SM00324">
    <property type="entry name" value="RhoGAP"/>
    <property type="match status" value="1"/>
</dbReference>
<dbReference type="GeneID" id="103699590"/>
<sequence>MARFHLHLGFQHSPPLSLPSRTSEEEEDEGECPVSSPLMVAGGGQREGHGGGGGGGGGGHQFSIVAAVAAALRKSLVMCSVGAVPEDRGCPSSMEIGWPTDVRHISHVTFDRFGGFLGLPVEFEPEVPESVPSASVSVFGVSAKSMQCSYDTRGNSVPTILLLMQRALYSQGGLQAEGIFRINAENSQEAYVRDQLNRGIVPPGTDFHCLAGLIKAWFRELPTGVLDSLTPDQVMHCNTEEECSLLARTLPPTEAALLDWAINLMADVVEHEHSNKMNARNIAMVFAPNMTQMADPLTALIHAVQVMNFLKTLIIKTLQEREEASAVTRIFHPYSDSPSDKYEPNLTKSTEKSIVGSNEKTMGMCLLDRTAFRKFLFSAEHAPDSDVEESFRSFEKKSDISEDREFISGKSSPIGSELNATKDGSKSGRCHGDVEGLLDRLNFRKGVRKLCRHPVFQLNRSSKKLGQLGIGNSREGREAWA</sequence>
<feature type="domain" description="Rho-GAP" evidence="4">
    <location>
        <begin position="144"/>
        <end position="322"/>
    </location>
</feature>
<dbReference type="InterPro" id="IPR008936">
    <property type="entry name" value="Rho_GTPase_activation_prot"/>
</dbReference>
<dbReference type="CDD" id="cd00159">
    <property type="entry name" value="RhoGAP"/>
    <property type="match status" value="1"/>
</dbReference>
<keyword evidence="5" id="KW-1185">Reference proteome</keyword>
<reference evidence="6" key="1">
    <citation type="submission" date="2025-08" db="UniProtKB">
        <authorList>
            <consortium name="RefSeq"/>
        </authorList>
    </citation>
    <scope>IDENTIFICATION</scope>
    <source>
        <tissue evidence="6">Young leaves</tissue>
    </source>
</reference>
<dbReference type="Gene3D" id="1.10.555.10">
    <property type="entry name" value="Rho GTPase activation protein"/>
    <property type="match status" value="1"/>
</dbReference>
<dbReference type="GO" id="GO:0005096">
    <property type="term" value="F:GTPase activator activity"/>
    <property type="evidence" value="ECO:0007669"/>
    <property type="project" value="UniProtKB-KW"/>
</dbReference>
<evidence type="ECO:0000256" key="2">
    <source>
        <dbReference type="SAM" id="MobiDB-lite"/>
    </source>
</evidence>